<evidence type="ECO:0000313" key="3">
    <source>
        <dbReference type="Proteomes" id="UP001550850"/>
    </source>
</evidence>
<dbReference type="Pfam" id="PF00903">
    <property type="entry name" value="Glyoxalase"/>
    <property type="match status" value="1"/>
</dbReference>
<sequence length="152" mass="16118">MSRLPARLSVLTLGARDLPALRRFYRGLGWEEAPGSDDAWAGFLLGGVLLALYPLDDLAAESAPGAPRPAPGWSGVTLACNLDRREDVDAAFRAAVDAGALPVAEPTDREWGGRSAYVADPEGNRWELAWARTARFDARGALIGFGEADAGP</sequence>
<dbReference type="Proteomes" id="UP001550850">
    <property type="component" value="Unassembled WGS sequence"/>
</dbReference>
<dbReference type="PROSITE" id="PS51819">
    <property type="entry name" value="VOC"/>
    <property type="match status" value="1"/>
</dbReference>
<evidence type="ECO:0000313" key="2">
    <source>
        <dbReference type="EMBL" id="MEU3556492.1"/>
    </source>
</evidence>
<evidence type="ECO:0000259" key="1">
    <source>
        <dbReference type="PROSITE" id="PS51819"/>
    </source>
</evidence>
<comment type="caution">
    <text evidence="2">The sequence shown here is derived from an EMBL/GenBank/DDBJ whole genome shotgun (WGS) entry which is preliminary data.</text>
</comment>
<organism evidence="2 3">
    <name type="scientific">Streptomyces fragilis</name>
    <dbReference type="NCBI Taxonomy" id="67301"/>
    <lineage>
        <taxon>Bacteria</taxon>
        <taxon>Bacillati</taxon>
        <taxon>Actinomycetota</taxon>
        <taxon>Actinomycetes</taxon>
        <taxon>Kitasatosporales</taxon>
        <taxon>Streptomycetaceae</taxon>
        <taxon>Streptomyces</taxon>
    </lineage>
</organism>
<accession>A0ABV2YLA3</accession>
<keyword evidence="3" id="KW-1185">Reference proteome</keyword>
<dbReference type="PANTHER" id="PTHR36503">
    <property type="entry name" value="BLR2520 PROTEIN"/>
    <property type="match status" value="1"/>
</dbReference>
<dbReference type="InterPro" id="IPR004360">
    <property type="entry name" value="Glyas_Fos-R_dOase_dom"/>
</dbReference>
<protein>
    <submittedName>
        <fullName evidence="2">VOC family protein</fullName>
    </submittedName>
</protein>
<dbReference type="RefSeq" id="WP_218028192.1">
    <property type="nucleotide sequence ID" value="NZ_BEVZ01000012.1"/>
</dbReference>
<dbReference type="InterPro" id="IPR037523">
    <property type="entry name" value="VOC_core"/>
</dbReference>
<dbReference type="PANTHER" id="PTHR36503:SF3">
    <property type="entry name" value="BLR0126 PROTEIN"/>
    <property type="match status" value="1"/>
</dbReference>
<name>A0ABV2YLA3_9ACTN</name>
<feature type="domain" description="VOC" evidence="1">
    <location>
        <begin position="7"/>
        <end position="131"/>
    </location>
</feature>
<gene>
    <name evidence="2" type="ORF">AB0E65_20115</name>
</gene>
<dbReference type="EMBL" id="JBEZUR010000034">
    <property type="protein sequence ID" value="MEU3556492.1"/>
    <property type="molecule type" value="Genomic_DNA"/>
</dbReference>
<reference evidence="2 3" key="1">
    <citation type="submission" date="2024-06" db="EMBL/GenBank/DDBJ databases">
        <title>The Natural Products Discovery Center: Release of the First 8490 Sequenced Strains for Exploring Actinobacteria Biosynthetic Diversity.</title>
        <authorList>
            <person name="Kalkreuter E."/>
            <person name="Kautsar S.A."/>
            <person name="Yang D."/>
            <person name="Bader C.D."/>
            <person name="Teijaro C.N."/>
            <person name="Fluegel L."/>
            <person name="Davis C.M."/>
            <person name="Simpson J.R."/>
            <person name="Lauterbach L."/>
            <person name="Steele A.D."/>
            <person name="Gui C."/>
            <person name="Meng S."/>
            <person name="Li G."/>
            <person name="Viehrig K."/>
            <person name="Ye F."/>
            <person name="Su P."/>
            <person name="Kiefer A.F."/>
            <person name="Nichols A."/>
            <person name="Cepeda A.J."/>
            <person name="Yan W."/>
            <person name="Fan B."/>
            <person name="Jiang Y."/>
            <person name="Adhikari A."/>
            <person name="Zheng C.-J."/>
            <person name="Schuster L."/>
            <person name="Cowan T.M."/>
            <person name="Smanski M.J."/>
            <person name="Chevrette M.G."/>
            <person name="De Carvalho L.P.S."/>
            <person name="Shen B."/>
        </authorList>
    </citation>
    <scope>NUCLEOTIDE SEQUENCE [LARGE SCALE GENOMIC DNA]</scope>
    <source>
        <strain evidence="2 3">NPDC038104</strain>
    </source>
</reference>
<proteinExistence type="predicted"/>